<reference evidence="8 9" key="1">
    <citation type="journal article" date="2023" name="G3 (Bethesda)">
        <title>A chromosome-length genome assembly and annotation of blackberry (Rubus argutus, cv. 'Hillquist').</title>
        <authorList>
            <person name="Bruna T."/>
            <person name="Aryal R."/>
            <person name="Dudchenko O."/>
            <person name="Sargent D.J."/>
            <person name="Mead D."/>
            <person name="Buti M."/>
            <person name="Cavallini A."/>
            <person name="Hytonen T."/>
            <person name="Andres J."/>
            <person name="Pham M."/>
            <person name="Weisz D."/>
            <person name="Mascagni F."/>
            <person name="Usai G."/>
            <person name="Natali L."/>
            <person name="Bassil N."/>
            <person name="Fernandez G.E."/>
            <person name="Lomsadze A."/>
            <person name="Armour M."/>
            <person name="Olukolu B."/>
            <person name="Poorten T."/>
            <person name="Britton C."/>
            <person name="Davik J."/>
            <person name="Ashrafi H."/>
            <person name="Aiden E.L."/>
            <person name="Borodovsky M."/>
            <person name="Worthington M."/>
        </authorList>
    </citation>
    <scope>NUCLEOTIDE SEQUENCE [LARGE SCALE GENOMIC DNA]</scope>
    <source>
        <strain evidence="8">PI 553951</strain>
    </source>
</reference>
<accession>A0AAW1XI87</accession>
<keyword evidence="6" id="KW-1133">Transmembrane helix</keyword>
<dbReference type="InterPro" id="IPR002902">
    <property type="entry name" value="GNK2"/>
</dbReference>
<dbReference type="PANTHER" id="PTHR32411:SF43">
    <property type="entry name" value="CYSTEINE-RICH REPEAT SECRETORY PROTEIN 38"/>
    <property type="match status" value="1"/>
</dbReference>
<evidence type="ECO:0000313" key="8">
    <source>
        <dbReference type="EMBL" id="KAK9936138.1"/>
    </source>
</evidence>
<keyword evidence="2" id="KW-0964">Secreted</keyword>
<comment type="subcellular location">
    <subcellularLocation>
        <location evidence="1">Secreted</location>
    </subcellularLocation>
</comment>
<dbReference type="PROSITE" id="PS51473">
    <property type="entry name" value="GNK2"/>
    <property type="match status" value="1"/>
</dbReference>
<keyword evidence="3" id="KW-0732">Signal</keyword>
<keyword evidence="4" id="KW-0677">Repeat</keyword>
<keyword evidence="6" id="KW-0812">Transmembrane</keyword>
<dbReference type="Pfam" id="PF01657">
    <property type="entry name" value="Stress-antifung"/>
    <property type="match status" value="1"/>
</dbReference>
<dbReference type="InterPro" id="IPR038408">
    <property type="entry name" value="GNK2_sf"/>
</dbReference>
<evidence type="ECO:0000256" key="4">
    <source>
        <dbReference type="ARBA" id="ARBA00022737"/>
    </source>
</evidence>
<evidence type="ECO:0000259" key="7">
    <source>
        <dbReference type="PROSITE" id="PS51473"/>
    </source>
</evidence>
<dbReference type="Proteomes" id="UP001457282">
    <property type="component" value="Unassembled WGS sequence"/>
</dbReference>
<gene>
    <name evidence="8" type="ORF">M0R45_012999</name>
</gene>
<evidence type="ECO:0000256" key="6">
    <source>
        <dbReference type="SAM" id="Phobius"/>
    </source>
</evidence>
<protein>
    <recommendedName>
        <fullName evidence="7">Gnk2-homologous domain-containing protein</fullName>
    </recommendedName>
</protein>
<comment type="caution">
    <text evidence="8">The sequence shown here is derived from an EMBL/GenBank/DDBJ whole genome shotgun (WGS) entry which is preliminary data.</text>
</comment>
<dbReference type="FunFam" id="3.30.430.20:FF:000012">
    <property type="entry name" value="Cysteine-rich receptor-like protein kinase 25"/>
    <property type="match status" value="1"/>
</dbReference>
<feature type="domain" description="Gnk2-homologous" evidence="7">
    <location>
        <begin position="1"/>
        <end position="80"/>
    </location>
</feature>
<dbReference type="Gene3D" id="3.30.430.20">
    <property type="entry name" value="Gnk2 domain, C-X8-C-X2-C motif"/>
    <property type="match status" value="1"/>
</dbReference>
<organism evidence="8 9">
    <name type="scientific">Rubus argutus</name>
    <name type="common">Southern blackberry</name>
    <dbReference type="NCBI Taxonomy" id="59490"/>
    <lineage>
        <taxon>Eukaryota</taxon>
        <taxon>Viridiplantae</taxon>
        <taxon>Streptophyta</taxon>
        <taxon>Embryophyta</taxon>
        <taxon>Tracheophyta</taxon>
        <taxon>Spermatophyta</taxon>
        <taxon>Magnoliopsida</taxon>
        <taxon>eudicotyledons</taxon>
        <taxon>Gunneridae</taxon>
        <taxon>Pentapetalae</taxon>
        <taxon>rosids</taxon>
        <taxon>fabids</taxon>
        <taxon>Rosales</taxon>
        <taxon>Rosaceae</taxon>
        <taxon>Rosoideae</taxon>
        <taxon>Rosoideae incertae sedis</taxon>
        <taxon>Rubus</taxon>
    </lineage>
</organism>
<evidence type="ECO:0000256" key="1">
    <source>
        <dbReference type="ARBA" id="ARBA00004613"/>
    </source>
</evidence>
<comment type="similarity">
    <text evidence="5">Belongs to the cysteine-rich repeat secretory protein family.</text>
</comment>
<dbReference type="InterPro" id="IPR050581">
    <property type="entry name" value="CRR_secretory_protein"/>
</dbReference>
<dbReference type="GO" id="GO:0005576">
    <property type="term" value="C:extracellular region"/>
    <property type="evidence" value="ECO:0007669"/>
    <property type="project" value="UniProtKB-SubCell"/>
</dbReference>
<dbReference type="AlphaFoldDB" id="A0AAW1XI87"/>
<evidence type="ECO:0000256" key="2">
    <source>
        <dbReference type="ARBA" id="ARBA00022525"/>
    </source>
</evidence>
<proteinExistence type="inferred from homology"/>
<dbReference type="CDD" id="cd23509">
    <property type="entry name" value="Gnk2-like"/>
    <property type="match status" value="1"/>
</dbReference>
<feature type="transmembrane region" description="Helical" evidence="6">
    <location>
        <begin position="117"/>
        <end position="139"/>
    </location>
</feature>
<evidence type="ECO:0000256" key="5">
    <source>
        <dbReference type="ARBA" id="ARBA00038515"/>
    </source>
</evidence>
<evidence type="ECO:0000313" key="9">
    <source>
        <dbReference type="Proteomes" id="UP001457282"/>
    </source>
</evidence>
<name>A0AAW1XI87_RUBAR</name>
<dbReference type="PANTHER" id="PTHR32411">
    <property type="entry name" value="CYSTEINE-RICH REPEAT SECRETORY PROTEIN 38-RELATED"/>
    <property type="match status" value="1"/>
</dbReference>
<sequence>MNEVATEAASGGNKFATKEANITGLISLYSLGQCTQDLSSLDCNRCLRKAIAQVPDCCSDTTGVRILSPSCNIRFDLYPFYSSQKPKTEALAPPPAQALAPPPAPPIKGKRKLSSPVIASIVSSVVLCVLVVVVVRCFFGKSRLIRAKQQKNKALNDMPTVKVDLVKFSREHSIMDKK</sequence>
<dbReference type="EMBL" id="JBEDUW010000003">
    <property type="protein sequence ID" value="KAK9936138.1"/>
    <property type="molecule type" value="Genomic_DNA"/>
</dbReference>
<keyword evidence="9" id="KW-1185">Reference proteome</keyword>
<keyword evidence="6" id="KW-0472">Membrane</keyword>
<evidence type="ECO:0000256" key="3">
    <source>
        <dbReference type="ARBA" id="ARBA00022729"/>
    </source>
</evidence>